<dbReference type="eggNOG" id="COG1314">
    <property type="taxonomic scope" value="Bacteria"/>
</dbReference>
<dbReference type="Pfam" id="PF03840">
    <property type="entry name" value="SecG"/>
    <property type="match status" value="1"/>
</dbReference>
<dbReference type="GO" id="GO:0009306">
    <property type="term" value="P:protein secretion"/>
    <property type="evidence" value="ECO:0007669"/>
    <property type="project" value="UniProtKB-UniRule"/>
</dbReference>
<reference evidence="12" key="1">
    <citation type="journal article" date="2013" name="Stand. Genomic Sci.">
        <title>Complete genome sequence of the halophilic bacterium Spirochaeta africana type strain (Z-7692(T)) from the alkaline Lake Magadi in the East African Rift.</title>
        <authorList>
            <person name="Liolos K."/>
            <person name="Abt B."/>
            <person name="Scheuner C."/>
            <person name="Teshima H."/>
            <person name="Held B."/>
            <person name="Lapidus A."/>
            <person name="Nolan M."/>
            <person name="Lucas S."/>
            <person name="Deshpande S."/>
            <person name="Cheng J.F."/>
            <person name="Tapia R."/>
            <person name="Goodwin L.A."/>
            <person name="Pitluck S."/>
            <person name="Pagani I."/>
            <person name="Ivanova N."/>
            <person name="Mavromatis K."/>
            <person name="Mikhailova N."/>
            <person name="Huntemann M."/>
            <person name="Pati A."/>
            <person name="Chen A."/>
            <person name="Palaniappan K."/>
            <person name="Land M."/>
            <person name="Rohde M."/>
            <person name="Tindall B.J."/>
            <person name="Detter J.C."/>
            <person name="Goker M."/>
            <person name="Bristow J."/>
            <person name="Eisen J.A."/>
            <person name="Markowitz V."/>
            <person name="Hugenholtz P."/>
            <person name="Woyke T."/>
            <person name="Klenk H.P."/>
            <person name="Kyrpides N.C."/>
        </authorList>
    </citation>
    <scope>NUCLEOTIDE SEQUENCE</scope>
    <source>
        <strain evidence="12">ATCC 700263 / DSM 8902 / Z-7692</strain>
    </source>
</reference>
<comment type="function">
    <text evidence="10">Involved in protein export. Participates in an early event of protein translocation.</text>
</comment>
<evidence type="ECO:0000256" key="10">
    <source>
        <dbReference type="RuleBase" id="RU365087"/>
    </source>
</evidence>
<dbReference type="GO" id="GO:0043952">
    <property type="term" value="P:protein transport by the Sec complex"/>
    <property type="evidence" value="ECO:0007669"/>
    <property type="project" value="TreeGrafter"/>
</dbReference>
<dbReference type="NCBIfam" id="TIGR00810">
    <property type="entry name" value="secG"/>
    <property type="match status" value="1"/>
</dbReference>
<proteinExistence type="inferred from homology"/>
<evidence type="ECO:0000256" key="6">
    <source>
        <dbReference type="ARBA" id="ARBA00022927"/>
    </source>
</evidence>
<comment type="subcellular location">
    <subcellularLocation>
        <location evidence="1 10">Cell membrane</location>
        <topology evidence="1 10">Multi-pass membrane protein</topology>
    </subcellularLocation>
</comment>
<dbReference type="GO" id="GO:0065002">
    <property type="term" value="P:intracellular protein transmembrane transport"/>
    <property type="evidence" value="ECO:0007669"/>
    <property type="project" value="TreeGrafter"/>
</dbReference>
<dbReference type="HOGENOM" id="CLU_094156_0_1_12"/>
<keyword evidence="5 10" id="KW-0812">Transmembrane</keyword>
<dbReference type="PANTHER" id="PTHR34182">
    <property type="entry name" value="PROTEIN-EXPORT MEMBRANE PROTEIN SECG"/>
    <property type="match status" value="1"/>
</dbReference>
<dbReference type="EMBL" id="CP003282">
    <property type="protein sequence ID" value="AFG37688.1"/>
    <property type="molecule type" value="Genomic_DNA"/>
</dbReference>
<keyword evidence="6 10" id="KW-0653">Protein transport</keyword>
<keyword evidence="3 10" id="KW-0813">Transport</keyword>
<dbReference type="InterPro" id="IPR004692">
    <property type="entry name" value="SecG"/>
</dbReference>
<dbReference type="RefSeq" id="WP_014455671.1">
    <property type="nucleotide sequence ID" value="NC_017098.1"/>
</dbReference>
<comment type="similarity">
    <text evidence="2 10">Belongs to the SecG family.</text>
</comment>
<dbReference type="PRINTS" id="PR01651">
    <property type="entry name" value="SECGEXPORT"/>
</dbReference>
<keyword evidence="8 10" id="KW-0811">Translocation</keyword>
<evidence type="ECO:0000256" key="9">
    <source>
        <dbReference type="ARBA" id="ARBA00023136"/>
    </source>
</evidence>
<dbReference type="AlphaFoldDB" id="H9UJJ5"/>
<dbReference type="KEGG" id="sfc:Spiaf_1630"/>
<dbReference type="Proteomes" id="UP000007383">
    <property type="component" value="Chromosome"/>
</dbReference>
<evidence type="ECO:0000256" key="3">
    <source>
        <dbReference type="ARBA" id="ARBA00022448"/>
    </source>
</evidence>
<dbReference type="GO" id="GO:0015450">
    <property type="term" value="F:protein-transporting ATPase activity"/>
    <property type="evidence" value="ECO:0007669"/>
    <property type="project" value="UniProtKB-UniRule"/>
</dbReference>
<dbReference type="OrthoDB" id="371332at2"/>
<sequence length="117" mass="12214">MGLLSVLLLIVFIISAILLAVMVLIQDEGGDSLGGIFGGSGSQQIGNRRGNILTKTTSVLGAVFILSSLALAFVNRTPSVGDVEGAARRIEGESGVVEWWNAPDANGDDQSVEQDEQ</sequence>
<protein>
    <recommendedName>
        <fullName evidence="10">Protein-export membrane protein SecG</fullName>
    </recommendedName>
</protein>
<keyword evidence="7 10" id="KW-1133">Transmembrane helix</keyword>
<evidence type="ECO:0000313" key="12">
    <source>
        <dbReference type="Proteomes" id="UP000007383"/>
    </source>
</evidence>
<feature type="transmembrane region" description="Helical" evidence="10">
    <location>
        <begin position="6"/>
        <end position="25"/>
    </location>
</feature>
<evidence type="ECO:0000313" key="11">
    <source>
        <dbReference type="EMBL" id="AFG37688.1"/>
    </source>
</evidence>
<dbReference type="PATRIC" id="fig|889378.3.peg.1617"/>
<evidence type="ECO:0000256" key="4">
    <source>
        <dbReference type="ARBA" id="ARBA00022475"/>
    </source>
</evidence>
<evidence type="ECO:0000256" key="7">
    <source>
        <dbReference type="ARBA" id="ARBA00022989"/>
    </source>
</evidence>
<dbReference type="STRING" id="889378.Spiaf_1630"/>
<feature type="transmembrane region" description="Helical" evidence="10">
    <location>
        <begin position="52"/>
        <end position="74"/>
    </location>
</feature>
<evidence type="ECO:0000256" key="5">
    <source>
        <dbReference type="ARBA" id="ARBA00022692"/>
    </source>
</evidence>
<gene>
    <name evidence="11" type="ordered locus">Spiaf_1630</name>
</gene>
<evidence type="ECO:0000256" key="1">
    <source>
        <dbReference type="ARBA" id="ARBA00004651"/>
    </source>
</evidence>
<evidence type="ECO:0000256" key="2">
    <source>
        <dbReference type="ARBA" id="ARBA00008445"/>
    </source>
</evidence>
<keyword evidence="12" id="KW-1185">Reference proteome</keyword>
<accession>H9UJJ5</accession>
<name>H9UJJ5_SPIAZ</name>
<evidence type="ECO:0000256" key="8">
    <source>
        <dbReference type="ARBA" id="ARBA00023010"/>
    </source>
</evidence>
<dbReference type="GO" id="GO:0005886">
    <property type="term" value="C:plasma membrane"/>
    <property type="evidence" value="ECO:0007669"/>
    <property type="project" value="UniProtKB-SubCell"/>
</dbReference>
<dbReference type="PANTHER" id="PTHR34182:SF1">
    <property type="entry name" value="PROTEIN-EXPORT MEMBRANE PROTEIN SECG"/>
    <property type="match status" value="1"/>
</dbReference>
<organism evidence="11 12">
    <name type="scientific">Spirochaeta africana (strain ATCC 700263 / DSM 8902 / Z-7692)</name>
    <dbReference type="NCBI Taxonomy" id="889378"/>
    <lineage>
        <taxon>Bacteria</taxon>
        <taxon>Pseudomonadati</taxon>
        <taxon>Spirochaetota</taxon>
        <taxon>Spirochaetia</taxon>
        <taxon>Spirochaetales</taxon>
        <taxon>Spirochaetaceae</taxon>
        <taxon>Spirochaeta</taxon>
    </lineage>
</organism>
<keyword evidence="4 10" id="KW-1003">Cell membrane</keyword>
<keyword evidence="9 10" id="KW-0472">Membrane</keyword>